<dbReference type="InterPro" id="IPR029063">
    <property type="entry name" value="SAM-dependent_MTases_sf"/>
</dbReference>
<evidence type="ECO:0000256" key="1">
    <source>
        <dbReference type="ARBA" id="ARBA00022603"/>
    </source>
</evidence>
<dbReference type="GO" id="GO:0008757">
    <property type="term" value="F:S-adenosylmethionine-dependent methyltransferase activity"/>
    <property type="evidence" value="ECO:0007669"/>
    <property type="project" value="TreeGrafter"/>
</dbReference>
<keyword evidence="1" id="KW-0489">Methyltransferase</keyword>
<protein>
    <submittedName>
        <fullName evidence="5">O-methyltransferas-like protein family 3</fullName>
    </submittedName>
</protein>
<dbReference type="InterPro" id="IPR002935">
    <property type="entry name" value="SAM_O-MeTrfase"/>
</dbReference>
<dbReference type="GO" id="GO:0032259">
    <property type="term" value="P:methylation"/>
    <property type="evidence" value="ECO:0007669"/>
    <property type="project" value="UniProtKB-KW"/>
</dbReference>
<dbReference type="PANTHER" id="PTHR10509">
    <property type="entry name" value="O-METHYLTRANSFERASE-RELATED"/>
    <property type="match status" value="1"/>
</dbReference>
<evidence type="ECO:0000313" key="5">
    <source>
        <dbReference type="EMBL" id="OCL08809.1"/>
    </source>
</evidence>
<accession>A0A8E2JTR4</accession>
<keyword evidence="2" id="KW-0808">Transferase</keyword>
<organism evidence="5 6">
    <name type="scientific">Glonium stellatum</name>
    <dbReference type="NCBI Taxonomy" id="574774"/>
    <lineage>
        <taxon>Eukaryota</taxon>
        <taxon>Fungi</taxon>
        <taxon>Dikarya</taxon>
        <taxon>Ascomycota</taxon>
        <taxon>Pezizomycotina</taxon>
        <taxon>Dothideomycetes</taxon>
        <taxon>Pleosporomycetidae</taxon>
        <taxon>Gloniales</taxon>
        <taxon>Gloniaceae</taxon>
        <taxon>Glonium</taxon>
    </lineage>
</organism>
<keyword evidence="6" id="KW-1185">Reference proteome</keyword>
<dbReference type="OrthoDB" id="10251242at2759"/>
<sequence length="239" mass="25853">MSYVAGQSHETDPRWTAVDNYSFSHLHPQSSTSPTNDALDVALANSQKHGLPNIAVSRSQGKFLMLQAQLLRAQHVLEVGTLGGYSSIWLASASPNIRLTTVEVNERHAAVAQENLAVAGVADRVEVIVGPGADVLPKLVDEVQSGTRGKFDLVFIDADKENNWAYVDHALRMCVQGACIIVDNVVRKGTLAHSDTTDSRILGARKVVEEVGKDERLDGVVLQTVGEKNYDGFLIAIVK</sequence>
<dbReference type="GO" id="GO:0008171">
    <property type="term" value="F:O-methyltransferase activity"/>
    <property type="evidence" value="ECO:0007669"/>
    <property type="project" value="InterPro"/>
</dbReference>
<dbReference type="EMBL" id="KV749586">
    <property type="protein sequence ID" value="OCL08809.1"/>
    <property type="molecule type" value="Genomic_DNA"/>
</dbReference>
<dbReference type="InterPro" id="IPR050362">
    <property type="entry name" value="Cation-dep_OMT"/>
</dbReference>
<keyword evidence="3" id="KW-0949">S-adenosyl-L-methionine</keyword>
<gene>
    <name evidence="5" type="ORF">AOQ84DRAFT_354306</name>
</gene>
<comment type="similarity">
    <text evidence="4">Belongs to the class I-like SAM-binding methyltransferase superfamily. Cation-dependent O-methyltransferase family.</text>
</comment>
<dbReference type="Proteomes" id="UP000250140">
    <property type="component" value="Unassembled WGS sequence"/>
</dbReference>
<proteinExistence type="inferred from homology"/>
<name>A0A8E2JTR4_9PEZI</name>
<evidence type="ECO:0000256" key="4">
    <source>
        <dbReference type="ARBA" id="ARBA00023453"/>
    </source>
</evidence>
<dbReference type="Gene3D" id="3.40.50.150">
    <property type="entry name" value="Vaccinia Virus protein VP39"/>
    <property type="match status" value="1"/>
</dbReference>
<dbReference type="SUPFAM" id="SSF53335">
    <property type="entry name" value="S-adenosyl-L-methionine-dependent methyltransferases"/>
    <property type="match status" value="1"/>
</dbReference>
<dbReference type="CDD" id="cd02440">
    <property type="entry name" value="AdoMet_MTases"/>
    <property type="match status" value="1"/>
</dbReference>
<dbReference type="Pfam" id="PF01596">
    <property type="entry name" value="Methyltransf_3"/>
    <property type="match status" value="1"/>
</dbReference>
<dbReference type="PROSITE" id="PS51682">
    <property type="entry name" value="SAM_OMT_I"/>
    <property type="match status" value="1"/>
</dbReference>
<reference evidence="5 6" key="1">
    <citation type="journal article" date="2016" name="Nat. Commun.">
        <title>Ectomycorrhizal ecology is imprinted in the genome of the dominant symbiotic fungus Cenococcum geophilum.</title>
        <authorList>
            <consortium name="DOE Joint Genome Institute"/>
            <person name="Peter M."/>
            <person name="Kohler A."/>
            <person name="Ohm R.A."/>
            <person name="Kuo A."/>
            <person name="Krutzmann J."/>
            <person name="Morin E."/>
            <person name="Arend M."/>
            <person name="Barry K.W."/>
            <person name="Binder M."/>
            <person name="Choi C."/>
            <person name="Clum A."/>
            <person name="Copeland A."/>
            <person name="Grisel N."/>
            <person name="Haridas S."/>
            <person name="Kipfer T."/>
            <person name="LaButti K."/>
            <person name="Lindquist E."/>
            <person name="Lipzen A."/>
            <person name="Maire R."/>
            <person name="Meier B."/>
            <person name="Mihaltcheva S."/>
            <person name="Molinier V."/>
            <person name="Murat C."/>
            <person name="Poggeler S."/>
            <person name="Quandt C.A."/>
            <person name="Sperisen C."/>
            <person name="Tritt A."/>
            <person name="Tisserant E."/>
            <person name="Crous P.W."/>
            <person name="Henrissat B."/>
            <person name="Nehls U."/>
            <person name="Egli S."/>
            <person name="Spatafora J.W."/>
            <person name="Grigoriev I.V."/>
            <person name="Martin F.M."/>
        </authorList>
    </citation>
    <scope>NUCLEOTIDE SEQUENCE [LARGE SCALE GENOMIC DNA]</scope>
    <source>
        <strain evidence="5 6">CBS 207.34</strain>
    </source>
</reference>
<dbReference type="PANTHER" id="PTHR10509:SF14">
    <property type="entry name" value="CAFFEOYL-COA O-METHYLTRANSFERASE 3-RELATED"/>
    <property type="match status" value="1"/>
</dbReference>
<evidence type="ECO:0000256" key="2">
    <source>
        <dbReference type="ARBA" id="ARBA00022679"/>
    </source>
</evidence>
<evidence type="ECO:0000313" key="6">
    <source>
        <dbReference type="Proteomes" id="UP000250140"/>
    </source>
</evidence>
<dbReference type="AlphaFoldDB" id="A0A8E2JTR4"/>
<evidence type="ECO:0000256" key="3">
    <source>
        <dbReference type="ARBA" id="ARBA00022691"/>
    </source>
</evidence>